<dbReference type="GO" id="GO:0006424">
    <property type="term" value="P:glutamyl-tRNA aminoacylation"/>
    <property type="evidence" value="ECO:0007669"/>
    <property type="project" value="TreeGrafter"/>
</dbReference>
<dbReference type="EnsemblFungi" id="PTTG_29418-t43_1">
    <property type="protein sequence ID" value="PTTG_29418-t43_1-p1"/>
    <property type="gene ID" value="PTTG_29418"/>
</dbReference>
<evidence type="ECO:0000259" key="8">
    <source>
        <dbReference type="Pfam" id="PF00749"/>
    </source>
</evidence>
<dbReference type="PANTHER" id="PTHR43311:SF2">
    <property type="entry name" value="GLUTAMATE--TRNA LIGASE, MITOCHONDRIAL-RELATED"/>
    <property type="match status" value="1"/>
</dbReference>
<dbReference type="Gene3D" id="1.10.10.350">
    <property type="match status" value="1"/>
</dbReference>
<evidence type="ECO:0000256" key="3">
    <source>
        <dbReference type="ARBA" id="ARBA00022741"/>
    </source>
</evidence>
<dbReference type="AlphaFoldDB" id="A0A180G468"/>
<dbReference type="EMBL" id="ADAS02000389">
    <property type="protein sequence ID" value="OAV87475.1"/>
    <property type="molecule type" value="Genomic_DNA"/>
</dbReference>
<gene>
    <name evidence="10" type="ORF">PTTG_29418</name>
</gene>
<reference evidence="10" key="1">
    <citation type="submission" date="2009-11" db="EMBL/GenBank/DDBJ databases">
        <authorList>
            <consortium name="The Broad Institute Genome Sequencing Platform"/>
            <person name="Ward D."/>
            <person name="Feldgarden M."/>
            <person name="Earl A."/>
            <person name="Young S.K."/>
            <person name="Zeng Q."/>
            <person name="Koehrsen M."/>
            <person name="Alvarado L."/>
            <person name="Berlin A."/>
            <person name="Bochicchio J."/>
            <person name="Borenstein D."/>
            <person name="Chapman S.B."/>
            <person name="Chen Z."/>
            <person name="Engels R."/>
            <person name="Freedman E."/>
            <person name="Gellesch M."/>
            <person name="Goldberg J."/>
            <person name="Griggs A."/>
            <person name="Gujja S."/>
            <person name="Heilman E."/>
            <person name="Heiman D."/>
            <person name="Hepburn T."/>
            <person name="Howarth C."/>
            <person name="Jen D."/>
            <person name="Larson L."/>
            <person name="Lewis B."/>
            <person name="Mehta T."/>
            <person name="Park D."/>
            <person name="Pearson M."/>
            <person name="Roberts A."/>
            <person name="Saif S."/>
            <person name="Shea T."/>
            <person name="Shenoy N."/>
            <person name="Sisk P."/>
            <person name="Stolte C."/>
            <person name="Sykes S."/>
            <person name="Thomson T."/>
            <person name="Walk T."/>
            <person name="White J."/>
            <person name="Yandava C."/>
            <person name="Izard J."/>
            <person name="Baranova O.V."/>
            <person name="Blanton J.M."/>
            <person name="Tanner A.C."/>
            <person name="Dewhirst F.E."/>
            <person name="Haas B."/>
            <person name="Nusbaum C."/>
            <person name="Birren B."/>
        </authorList>
    </citation>
    <scope>NUCLEOTIDE SEQUENCE [LARGE SCALE GENOMIC DNA]</scope>
    <source>
        <strain evidence="10">1-1 BBBD Race 1</strain>
    </source>
</reference>
<dbReference type="GO" id="GO:0000049">
    <property type="term" value="F:tRNA binding"/>
    <property type="evidence" value="ECO:0007669"/>
    <property type="project" value="InterPro"/>
</dbReference>
<accession>A0A180G468</accession>
<dbReference type="Gene3D" id="1.10.1160.10">
    <property type="entry name" value="Glutamyl-trna Synthetase, Domain 2"/>
    <property type="match status" value="1"/>
</dbReference>
<dbReference type="InterPro" id="IPR020058">
    <property type="entry name" value="Glu/Gln-tRNA-synth_Ib_cat-dom"/>
</dbReference>
<evidence type="ECO:0000256" key="1">
    <source>
        <dbReference type="ARBA" id="ARBA00007894"/>
    </source>
</evidence>
<keyword evidence="4 7" id="KW-0067">ATP-binding</keyword>
<reference evidence="11" key="4">
    <citation type="submission" date="2025-05" db="UniProtKB">
        <authorList>
            <consortium name="EnsemblFungi"/>
        </authorList>
    </citation>
    <scope>IDENTIFICATION</scope>
    <source>
        <strain evidence="11">isolate 1-1 / race 1 (BBBD)</strain>
    </source>
</reference>
<dbReference type="InterPro" id="IPR020061">
    <property type="entry name" value="Glu_tRNA_lig_a-bdl"/>
</dbReference>
<dbReference type="SUPFAM" id="SSF48163">
    <property type="entry name" value="An anticodon-binding domain of class I aminoacyl-tRNA synthetases"/>
    <property type="match status" value="1"/>
</dbReference>
<sequence length="299" mass="33421">MGISHVLRGEEWLSSTPKHILLYNAFDFPLPKFAHLPLLVNADGSKLSKRSGDVRVEDYISKGYEPEALLNFVALMGMNHSRHGADEGKTGDKTTDVMTMEQMVSAFSIEVIGKHRSTMSQPKLVHLNQQHIARSLLSTDPAQVQPWIARARSILPCGAGKPEVSDAYVHRVLLAMKDRLHVFTDIKYLAEYFFTLPDLSSSEAREMRKNISDALYRRILESSRAILSELPDDETGYTRAKVAQGLKQVQDTDPETSSKQVMVALRHAITGRKIGPGMAETIEVLGKRRTLERIEAALQ</sequence>
<evidence type="ECO:0000256" key="4">
    <source>
        <dbReference type="ARBA" id="ARBA00022840"/>
    </source>
</evidence>
<dbReference type="InterPro" id="IPR014729">
    <property type="entry name" value="Rossmann-like_a/b/a_fold"/>
</dbReference>
<dbReference type="OrthoDB" id="428822at2759"/>
<evidence type="ECO:0000313" key="10">
    <source>
        <dbReference type="EMBL" id="OAV87475.1"/>
    </source>
</evidence>
<evidence type="ECO:0000256" key="2">
    <source>
        <dbReference type="ARBA" id="ARBA00022598"/>
    </source>
</evidence>
<dbReference type="VEuPathDB" id="FungiDB:PTTG_29418"/>
<evidence type="ECO:0000313" key="12">
    <source>
        <dbReference type="Proteomes" id="UP000005240"/>
    </source>
</evidence>
<dbReference type="Pfam" id="PF00749">
    <property type="entry name" value="tRNA-synt_1c"/>
    <property type="match status" value="1"/>
</dbReference>
<dbReference type="GO" id="GO:0005524">
    <property type="term" value="F:ATP binding"/>
    <property type="evidence" value="ECO:0007669"/>
    <property type="project" value="UniProtKB-KW"/>
</dbReference>
<dbReference type="GO" id="GO:0004818">
    <property type="term" value="F:glutamate-tRNA ligase activity"/>
    <property type="evidence" value="ECO:0007669"/>
    <property type="project" value="TreeGrafter"/>
</dbReference>
<reference evidence="10" key="2">
    <citation type="submission" date="2016-05" db="EMBL/GenBank/DDBJ databases">
        <title>Comparative analysis highlights variable genome content of wheat rusts and divergence of the mating loci.</title>
        <authorList>
            <person name="Cuomo C.A."/>
            <person name="Bakkeren G."/>
            <person name="Szabo L."/>
            <person name="Khalil H."/>
            <person name="Joly D."/>
            <person name="Goldberg J."/>
            <person name="Young S."/>
            <person name="Zeng Q."/>
            <person name="Fellers J."/>
        </authorList>
    </citation>
    <scope>NUCLEOTIDE SEQUENCE [LARGE SCALE GENOMIC DNA]</scope>
    <source>
        <strain evidence="10">1-1 BBBD Race 1</strain>
    </source>
</reference>
<name>A0A180G468_PUCT1</name>
<dbReference type="InterPro" id="IPR045462">
    <property type="entry name" value="aa-tRNA-synth_I_cd-bd"/>
</dbReference>
<comment type="similarity">
    <text evidence="1">Belongs to the class-I aminoacyl-tRNA synthetase family. Glutamate--tRNA ligase type 1 subfamily.</text>
</comment>
<feature type="domain" description="Glutamyl/glutaminyl-tRNA synthetase class Ib catalytic" evidence="8">
    <location>
        <begin position="1"/>
        <end position="118"/>
    </location>
</feature>
<organism evidence="10">
    <name type="scientific">Puccinia triticina (isolate 1-1 / race 1 (BBBD))</name>
    <name type="common">Brown leaf rust fungus</name>
    <dbReference type="NCBI Taxonomy" id="630390"/>
    <lineage>
        <taxon>Eukaryota</taxon>
        <taxon>Fungi</taxon>
        <taxon>Dikarya</taxon>
        <taxon>Basidiomycota</taxon>
        <taxon>Pucciniomycotina</taxon>
        <taxon>Pucciniomycetes</taxon>
        <taxon>Pucciniales</taxon>
        <taxon>Pucciniaceae</taxon>
        <taxon>Puccinia</taxon>
    </lineage>
</organism>
<evidence type="ECO:0000256" key="5">
    <source>
        <dbReference type="ARBA" id="ARBA00022917"/>
    </source>
</evidence>
<keyword evidence="12" id="KW-1185">Reference proteome</keyword>
<dbReference type="InterPro" id="IPR049940">
    <property type="entry name" value="GluQ/Sye"/>
</dbReference>
<keyword evidence="6 7" id="KW-0030">Aminoacyl-tRNA synthetase</keyword>
<evidence type="ECO:0000256" key="6">
    <source>
        <dbReference type="ARBA" id="ARBA00023146"/>
    </source>
</evidence>
<proteinExistence type="inferred from homology"/>
<dbReference type="SUPFAM" id="SSF52374">
    <property type="entry name" value="Nucleotidylyl transferase"/>
    <property type="match status" value="1"/>
</dbReference>
<keyword evidence="3 7" id="KW-0547">Nucleotide-binding</keyword>
<feature type="domain" description="Aminoacyl-tRNA synthetase class I anticodon-binding" evidence="9">
    <location>
        <begin position="144"/>
        <end position="298"/>
    </location>
</feature>
<dbReference type="Pfam" id="PF19269">
    <property type="entry name" value="Anticodon_2"/>
    <property type="match status" value="1"/>
</dbReference>
<dbReference type="GO" id="GO:0005739">
    <property type="term" value="C:mitochondrion"/>
    <property type="evidence" value="ECO:0007669"/>
    <property type="project" value="TreeGrafter"/>
</dbReference>
<dbReference type="STRING" id="630390.A0A180G468"/>
<evidence type="ECO:0000256" key="7">
    <source>
        <dbReference type="RuleBase" id="RU363037"/>
    </source>
</evidence>
<dbReference type="Gene3D" id="3.40.50.620">
    <property type="entry name" value="HUPs"/>
    <property type="match status" value="1"/>
</dbReference>
<protein>
    <submittedName>
        <fullName evidence="11">tRNA-synt_1c domain-containing protein</fullName>
    </submittedName>
</protein>
<reference evidence="11 12" key="3">
    <citation type="journal article" date="2017" name="G3 (Bethesda)">
        <title>Comparative analysis highlights variable genome content of wheat rusts and divergence of the mating loci.</title>
        <authorList>
            <person name="Cuomo C.A."/>
            <person name="Bakkeren G."/>
            <person name="Khalil H.B."/>
            <person name="Panwar V."/>
            <person name="Joly D."/>
            <person name="Linning R."/>
            <person name="Sakthikumar S."/>
            <person name="Song X."/>
            <person name="Adiconis X."/>
            <person name="Fan L."/>
            <person name="Goldberg J.M."/>
            <person name="Levin J.Z."/>
            <person name="Young S."/>
            <person name="Zeng Q."/>
            <person name="Anikster Y."/>
            <person name="Bruce M."/>
            <person name="Wang M."/>
            <person name="Yin C."/>
            <person name="McCallum B."/>
            <person name="Szabo L.J."/>
            <person name="Hulbert S."/>
            <person name="Chen X."/>
            <person name="Fellers J.P."/>
        </authorList>
    </citation>
    <scope>NUCLEOTIDE SEQUENCE</scope>
    <source>
        <strain evidence="11">isolate 1-1 / race 1 (BBBD)</strain>
        <strain evidence="12">Isolate 1-1 / race 1 (BBBD)</strain>
    </source>
</reference>
<keyword evidence="2 7" id="KW-0436">Ligase</keyword>
<keyword evidence="5 7" id="KW-0648">Protein biosynthesis</keyword>
<dbReference type="PANTHER" id="PTHR43311">
    <property type="entry name" value="GLUTAMATE--TRNA LIGASE"/>
    <property type="match status" value="1"/>
</dbReference>
<evidence type="ECO:0000259" key="9">
    <source>
        <dbReference type="Pfam" id="PF19269"/>
    </source>
</evidence>
<dbReference type="Proteomes" id="UP000005240">
    <property type="component" value="Unassembled WGS sequence"/>
</dbReference>
<dbReference type="InterPro" id="IPR008925">
    <property type="entry name" value="aa_tRNA-synth_I_cd-bd_sf"/>
</dbReference>
<dbReference type="InterPro" id="IPR020751">
    <property type="entry name" value="aa-tRNA-synth_I_codon-bd_sub2"/>
</dbReference>
<evidence type="ECO:0000313" key="11">
    <source>
        <dbReference type="EnsemblFungi" id="PTTG_29418-t43_1-p1"/>
    </source>
</evidence>